<dbReference type="Pfam" id="PF04097">
    <property type="entry name" value="Nic96"/>
    <property type="match status" value="1"/>
</dbReference>
<dbReference type="GO" id="GO:0017056">
    <property type="term" value="F:structural constituent of nuclear pore"/>
    <property type="evidence" value="ECO:0007669"/>
    <property type="project" value="InterPro"/>
</dbReference>
<keyword evidence="4" id="KW-0813">Transport</keyword>
<comment type="subcellular location">
    <subcellularLocation>
        <location evidence="1">Nucleus envelope</location>
    </subcellularLocation>
    <subcellularLocation>
        <location evidence="4">Nucleus</location>
        <location evidence="4">Nuclear pore complex</location>
    </subcellularLocation>
</comment>
<comment type="similarity">
    <text evidence="2 4">Belongs to the nucleoporin interacting component (NIC) family.</text>
</comment>
<dbReference type="GO" id="GO:0005643">
    <property type="term" value="C:nuclear pore"/>
    <property type="evidence" value="ECO:0007669"/>
    <property type="project" value="UniProtKB-SubCell"/>
</dbReference>
<organism evidence="5 6">
    <name type="scientific">Cerrena zonata</name>
    <dbReference type="NCBI Taxonomy" id="2478898"/>
    <lineage>
        <taxon>Eukaryota</taxon>
        <taxon>Fungi</taxon>
        <taxon>Dikarya</taxon>
        <taxon>Basidiomycota</taxon>
        <taxon>Agaricomycotina</taxon>
        <taxon>Agaricomycetes</taxon>
        <taxon>Polyporales</taxon>
        <taxon>Cerrenaceae</taxon>
        <taxon>Cerrena</taxon>
    </lineage>
</organism>
<sequence>MLVVAGQPVWAKLFYLVRTGHAKEALDEAIKNQQAIEHREASFISHFRAWVESPDRRLPKPHRDQLHTTYNAHMLHSATTDPFKLALFKLMGKIDPCTAECPPSHCYY</sequence>
<keyword evidence="4" id="KW-0509">mRNA transport</keyword>
<proteinExistence type="inferred from homology"/>
<dbReference type="GO" id="GO:0006606">
    <property type="term" value="P:protein import into nucleus"/>
    <property type="evidence" value="ECO:0007669"/>
    <property type="project" value="TreeGrafter"/>
</dbReference>
<evidence type="ECO:0000313" key="5">
    <source>
        <dbReference type="EMBL" id="KAK7688157.1"/>
    </source>
</evidence>
<evidence type="ECO:0000256" key="2">
    <source>
        <dbReference type="ARBA" id="ARBA00010186"/>
    </source>
</evidence>
<reference evidence="5 6" key="1">
    <citation type="submission" date="2022-09" db="EMBL/GenBank/DDBJ databases">
        <authorList>
            <person name="Palmer J.M."/>
        </authorList>
    </citation>
    <scope>NUCLEOTIDE SEQUENCE [LARGE SCALE GENOMIC DNA]</scope>
    <source>
        <strain evidence="5 6">DSM 7382</strain>
    </source>
</reference>
<dbReference type="PANTHER" id="PTHR11225">
    <property type="entry name" value="NUCLEAR PORE COMPLEX PROTEIN NUP93 NUCLEOPORIN NUP93 DEAD EYE PROTEIN"/>
    <property type="match status" value="1"/>
</dbReference>
<protein>
    <recommendedName>
        <fullName evidence="4">Nuclear pore protein</fullName>
    </recommendedName>
</protein>
<keyword evidence="4" id="KW-0811">Translocation</keyword>
<keyword evidence="4" id="KW-0472">Membrane</keyword>
<evidence type="ECO:0000256" key="4">
    <source>
        <dbReference type="RuleBase" id="RU364035"/>
    </source>
</evidence>
<evidence type="ECO:0000256" key="1">
    <source>
        <dbReference type="ARBA" id="ARBA00004259"/>
    </source>
</evidence>
<dbReference type="GO" id="GO:0016973">
    <property type="term" value="P:poly(A)+ mRNA export from nucleus"/>
    <property type="evidence" value="ECO:0007669"/>
    <property type="project" value="TreeGrafter"/>
</dbReference>
<gene>
    <name evidence="5" type="ORF">QCA50_008527</name>
</gene>
<name>A0AAW0G9E9_9APHY</name>
<dbReference type="EMBL" id="JASBNA010000011">
    <property type="protein sequence ID" value="KAK7688157.1"/>
    <property type="molecule type" value="Genomic_DNA"/>
</dbReference>
<keyword evidence="4" id="KW-0653">Protein transport</keyword>
<evidence type="ECO:0000256" key="3">
    <source>
        <dbReference type="ARBA" id="ARBA00023242"/>
    </source>
</evidence>
<dbReference type="Proteomes" id="UP001385951">
    <property type="component" value="Unassembled WGS sequence"/>
</dbReference>
<comment type="caution">
    <text evidence="5">The sequence shown here is derived from an EMBL/GenBank/DDBJ whole genome shotgun (WGS) entry which is preliminary data.</text>
</comment>
<accession>A0AAW0G9E9</accession>
<dbReference type="AlphaFoldDB" id="A0AAW0G9E9"/>
<evidence type="ECO:0000313" key="6">
    <source>
        <dbReference type="Proteomes" id="UP001385951"/>
    </source>
</evidence>
<dbReference type="PANTHER" id="PTHR11225:SF4">
    <property type="entry name" value="NUCLEAR PORE COMPLEX PROTEIN NUP93"/>
    <property type="match status" value="1"/>
</dbReference>
<keyword evidence="6" id="KW-1185">Reference proteome</keyword>
<keyword evidence="3 4" id="KW-0539">Nucleus</keyword>
<dbReference type="InterPro" id="IPR007231">
    <property type="entry name" value="Nucleoporin_int_Nup93/Nic96"/>
</dbReference>
<keyword evidence="4" id="KW-0906">Nuclear pore complex</keyword>